<protein>
    <submittedName>
        <fullName evidence="5">Oxidoreductase</fullName>
    </submittedName>
</protein>
<comment type="similarity">
    <text evidence="1">Belongs to the Gfo/Idh/MocA family.</text>
</comment>
<feature type="domain" description="GFO/IDH/MocA-like oxidoreductase" evidence="4">
    <location>
        <begin position="136"/>
        <end position="259"/>
    </location>
</feature>
<dbReference type="EMBL" id="WJJP01000029">
    <property type="protein sequence ID" value="MBD3323139.1"/>
    <property type="molecule type" value="Genomic_DNA"/>
</dbReference>
<dbReference type="Proteomes" id="UP000649604">
    <property type="component" value="Unassembled WGS sequence"/>
</dbReference>
<dbReference type="InterPro" id="IPR055170">
    <property type="entry name" value="GFO_IDH_MocA-like_dom"/>
</dbReference>
<dbReference type="PANTHER" id="PTHR42840">
    <property type="entry name" value="NAD(P)-BINDING ROSSMANN-FOLD SUPERFAMILY PROTEIN-RELATED"/>
    <property type="match status" value="1"/>
</dbReference>
<dbReference type="Pfam" id="PF22725">
    <property type="entry name" value="GFO_IDH_MocA_C3"/>
    <property type="match status" value="1"/>
</dbReference>
<keyword evidence="2" id="KW-0560">Oxidoreductase</keyword>
<dbReference type="GO" id="GO:0000166">
    <property type="term" value="F:nucleotide binding"/>
    <property type="evidence" value="ECO:0007669"/>
    <property type="project" value="InterPro"/>
</dbReference>
<evidence type="ECO:0000256" key="2">
    <source>
        <dbReference type="ARBA" id="ARBA00023002"/>
    </source>
</evidence>
<dbReference type="GO" id="GO:0016491">
    <property type="term" value="F:oxidoreductase activity"/>
    <property type="evidence" value="ECO:0007669"/>
    <property type="project" value="UniProtKB-KW"/>
</dbReference>
<dbReference type="AlphaFoldDB" id="A0A9D5JRX6"/>
<proteinExistence type="inferred from homology"/>
<evidence type="ECO:0000259" key="3">
    <source>
        <dbReference type="Pfam" id="PF01408"/>
    </source>
</evidence>
<evidence type="ECO:0000256" key="1">
    <source>
        <dbReference type="ARBA" id="ARBA00010928"/>
    </source>
</evidence>
<accession>A0A9D5JRX6</accession>
<sequence length="312" mass="35045">MNGKRKLGVCVIGAGRAGMIHARNFARAIPHARLVAVADPVKEAAERAAQELELPRYYLTYQDALQDAQVDAVVVVSPTVYHREIVVAAAQAGKHILCEKPMAMTVAECDDMIQAVEANQVKLQIGFMRRFDKSFSYAKERIMHGEIGDVVLVKSLTHGPSIPQRWQYDISKSNGPLAEVNSHDIDTLRWYTESEFSDVYAIAGNYRCPEAREEFPDFYDTVILSASFENGMQGFIDGAVSVKYGYDSRVEVLGTKGILFVGRLRENEVVVCNPERGIVTPFMETWRKLFLDAYLEEDKAFIEAILEDRTPR</sequence>
<reference evidence="5" key="1">
    <citation type="submission" date="2019-11" db="EMBL/GenBank/DDBJ databases">
        <title>Microbial mats filling the niche in hypersaline microbial mats.</title>
        <authorList>
            <person name="Wong H.L."/>
            <person name="Macleod F.I."/>
            <person name="White R.A. III"/>
            <person name="Burns B.P."/>
        </authorList>
    </citation>
    <scope>NUCLEOTIDE SEQUENCE</scope>
    <source>
        <strain evidence="5">Rbin_158</strain>
    </source>
</reference>
<feature type="non-terminal residue" evidence="5">
    <location>
        <position position="312"/>
    </location>
</feature>
<comment type="caution">
    <text evidence="5">The sequence shown here is derived from an EMBL/GenBank/DDBJ whole genome shotgun (WGS) entry which is preliminary data.</text>
</comment>
<dbReference type="Gene3D" id="3.40.50.720">
    <property type="entry name" value="NAD(P)-binding Rossmann-like Domain"/>
    <property type="match status" value="1"/>
</dbReference>
<dbReference type="InterPro" id="IPR036291">
    <property type="entry name" value="NAD(P)-bd_dom_sf"/>
</dbReference>
<dbReference type="PANTHER" id="PTHR42840:SF3">
    <property type="entry name" value="BINDING ROSSMANN FOLD OXIDOREDUCTASE, PUTATIVE (AFU_ORTHOLOGUE AFUA_2G10240)-RELATED"/>
    <property type="match status" value="1"/>
</dbReference>
<dbReference type="Gene3D" id="3.30.360.10">
    <property type="entry name" value="Dihydrodipicolinate Reductase, domain 2"/>
    <property type="match status" value="1"/>
</dbReference>
<evidence type="ECO:0000313" key="6">
    <source>
        <dbReference type="Proteomes" id="UP000649604"/>
    </source>
</evidence>
<organism evidence="5 6">
    <name type="scientific">candidate division KSB3 bacterium</name>
    <dbReference type="NCBI Taxonomy" id="2044937"/>
    <lineage>
        <taxon>Bacteria</taxon>
        <taxon>candidate division KSB3</taxon>
    </lineage>
</organism>
<dbReference type="InterPro" id="IPR000683">
    <property type="entry name" value="Gfo/Idh/MocA-like_OxRdtase_N"/>
</dbReference>
<name>A0A9D5JRX6_9BACT</name>
<gene>
    <name evidence="5" type="ORF">GF339_01060</name>
</gene>
<evidence type="ECO:0000259" key="4">
    <source>
        <dbReference type="Pfam" id="PF22725"/>
    </source>
</evidence>
<dbReference type="Pfam" id="PF01408">
    <property type="entry name" value="GFO_IDH_MocA"/>
    <property type="match status" value="1"/>
</dbReference>
<evidence type="ECO:0000313" key="5">
    <source>
        <dbReference type="EMBL" id="MBD3323139.1"/>
    </source>
</evidence>
<dbReference type="SUPFAM" id="SSF55347">
    <property type="entry name" value="Glyceraldehyde-3-phosphate dehydrogenase-like, C-terminal domain"/>
    <property type="match status" value="1"/>
</dbReference>
<feature type="domain" description="Gfo/Idh/MocA-like oxidoreductase N-terminal" evidence="3">
    <location>
        <begin position="8"/>
        <end position="127"/>
    </location>
</feature>
<dbReference type="SUPFAM" id="SSF51735">
    <property type="entry name" value="NAD(P)-binding Rossmann-fold domains"/>
    <property type="match status" value="1"/>
</dbReference>